<organism evidence="2 3">
    <name type="scientific">Champsocephalus esox</name>
    <name type="common">pike icefish</name>
    <dbReference type="NCBI Taxonomy" id="159716"/>
    <lineage>
        <taxon>Eukaryota</taxon>
        <taxon>Metazoa</taxon>
        <taxon>Chordata</taxon>
        <taxon>Craniata</taxon>
        <taxon>Vertebrata</taxon>
        <taxon>Euteleostomi</taxon>
        <taxon>Actinopterygii</taxon>
        <taxon>Neopterygii</taxon>
        <taxon>Teleostei</taxon>
        <taxon>Neoteleostei</taxon>
        <taxon>Acanthomorphata</taxon>
        <taxon>Eupercaria</taxon>
        <taxon>Perciformes</taxon>
        <taxon>Notothenioidei</taxon>
        <taxon>Channichthyidae</taxon>
        <taxon>Champsocephalus</taxon>
    </lineage>
</organism>
<feature type="region of interest" description="Disordered" evidence="1">
    <location>
        <begin position="1"/>
        <end position="66"/>
    </location>
</feature>
<evidence type="ECO:0000313" key="2">
    <source>
        <dbReference type="EMBL" id="KAK5915033.1"/>
    </source>
</evidence>
<protein>
    <submittedName>
        <fullName evidence="2">Uncharacterized protein</fullName>
    </submittedName>
</protein>
<evidence type="ECO:0000256" key="1">
    <source>
        <dbReference type="SAM" id="MobiDB-lite"/>
    </source>
</evidence>
<proteinExistence type="predicted"/>
<name>A0AAN8D6T7_9TELE</name>
<sequence>MCSDAPGDPRGSCGARAVVSHTGGTKRGDAGSDPVTHSEEAGFEEVKEIESKEDRGGSHTKIRKRS</sequence>
<dbReference type="Proteomes" id="UP001335648">
    <property type="component" value="Unassembled WGS sequence"/>
</dbReference>
<reference evidence="2 3" key="1">
    <citation type="journal article" date="2023" name="Mol. Biol. Evol.">
        <title>Genomics of Secondarily Temperate Adaptation in the Only Non-Antarctic Icefish.</title>
        <authorList>
            <person name="Rivera-Colon A.G."/>
            <person name="Rayamajhi N."/>
            <person name="Minhas B.F."/>
            <person name="Madrigal G."/>
            <person name="Bilyk K.T."/>
            <person name="Yoon V."/>
            <person name="Hune M."/>
            <person name="Gregory S."/>
            <person name="Cheng C.H.C."/>
            <person name="Catchen J.M."/>
        </authorList>
    </citation>
    <scope>NUCLEOTIDE SEQUENCE [LARGE SCALE GENOMIC DNA]</scope>
    <source>
        <strain evidence="2">JC2023a</strain>
    </source>
</reference>
<accession>A0AAN8D6T7</accession>
<feature type="compositionally biased region" description="Basic and acidic residues" evidence="1">
    <location>
        <begin position="26"/>
        <end position="57"/>
    </location>
</feature>
<dbReference type="EMBL" id="JAULUE010002046">
    <property type="protein sequence ID" value="KAK5915033.1"/>
    <property type="molecule type" value="Genomic_DNA"/>
</dbReference>
<dbReference type="AlphaFoldDB" id="A0AAN8D6T7"/>
<gene>
    <name evidence="2" type="ORF">CesoFtcFv8_000667</name>
</gene>
<keyword evidence="3" id="KW-1185">Reference proteome</keyword>
<comment type="caution">
    <text evidence="2">The sequence shown here is derived from an EMBL/GenBank/DDBJ whole genome shotgun (WGS) entry which is preliminary data.</text>
</comment>
<evidence type="ECO:0000313" key="3">
    <source>
        <dbReference type="Proteomes" id="UP001335648"/>
    </source>
</evidence>